<comment type="caution">
    <text evidence="1">The sequence shown here is derived from an EMBL/GenBank/DDBJ whole genome shotgun (WGS) entry which is preliminary data.</text>
</comment>
<proteinExistence type="predicted"/>
<dbReference type="EMBL" id="JXBC01000006">
    <property type="protein sequence ID" value="KIU10015.1"/>
    <property type="molecule type" value="Genomic_DNA"/>
</dbReference>
<organism evidence="1 2">
    <name type="scientific">Bacillus subtilis</name>
    <dbReference type="NCBI Taxonomy" id="1423"/>
    <lineage>
        <taxon>Bacteria</taxon>
        <taxon>Bacillati</taxon>
        <taxon>Bacillota</taxon>
        <taxon>Bacilli</taxon>
        <taxon>Bacillales</taxon>
        <taxon>Bacillaceae</taxon>
        <taxon>Bacillus</taxon>
    </lineage>
</organism>
<reference evidence="1 2" key="1">
    <citation type="submission" date="2014-12" db="EMBL/GenBank/DDBJ databases">
        <title>Comparative genome analysis of Bacillus coagulans HM-08, Clostridium butyricum HM-68, Bacillus subtilis HM-66 and Bacillus licheniformis BL-09.</title>
        <authorList>
            <person name="Zhang H."/>
        </authorList>
    </citation>
    <scope>NUCLEOTIDE SEQUENCE [LARGE SCALE GENOMIC DNA]</scope>
    <source>
        <strain evidence="1 2">HM-66</strain>
    </source>
</reference>
<evidence type="ECO:0000313" key="2">
    <source>
        <dbReference type="Proteomes" id="UP000032247"/>
    </source>
</evidence>
<dbReference type="SUPFAM" id="SSF51735">
    <property type="entry name" value="NAD(P)-binding Rossmann-fold domains"/>
    <property type="match status" value="1"/>
</dbReference>
<dbReference type="Gene3D" id="3.40.50.720">
    <property type="entry name" value="NAD(P)-binding Rossmann-like Domain"/>
    <property type="match status" value="1"/>
</dbReference>
<evidence type="ECO:0000313" key="1">
    <source>
        <dbReference type="EMBL" id="KIU10015.1"/>
    </source>
</evidence>
<gene>
    <name evidence="1" type="ORF">SC09_Contig28orf00169</name>
</gene>
<dbReference type="PATRIC" id="fig|1423.173.peg.3461"/>
<dbReference type="AlphaFoldDB" id="A0A0D1KMI2"/>
<dbReference type="Proteomes" id="UP000032247">
    <property type="component" value="Unassembled WGS sequence"/>
</dbReference>
<name>A0A0D1KMI2_BACIU</name>
<dbReference type="InterPro" id="IPR036291">
    <property type="entry name" value="NAD(P)-bd_dom_sf"/>
</dbReference>
<sequence length="44" mass="5022">MHEYPVDLFDRIIAVDLRGTFLCSKYLIPLMLEKGGSIRPCRGP</sequence>
<accession>A0A0D1KMI2</accession>
<protein>
    <submittedName>
        <fullName evidence="1">Short chain dehydrogenase</fullName>
    </submittedName>
</protein>